<evidence type="ECO:0000313" key="7">
    <source>
        <dbReference type="EMBL" id="GLQ29477.1"/>
    </source>
</evidence>
<protein>
    <recommendedName>
        <fullName evidence="6">Cytochrome c domain-containing protein</fullName>
    </recommendedName>
</protein>
<comment type="caution">
    <text evidence="7">The sequence shown here is derived from an EMBL/GenBank/DDBJ whole genome shotgun (WGS) entry which is preliminary data.</text>
</comment>
<gene>
    <name evidence="7" type="ORF">GCM10007927_42810</name>
</gene>
<keyword evidence="8" id="KW-1185">Reference proteome</keyword>
<keyword evidence="1 4" id="KW-0349">Heme</keyword>
<evidence type="ECO:0000256" key="2">
    <source>
        <dbReference type="ARBA" id="ARBA00022723"/>
    </source>
</evidence>
<name>A0ABQ5VQH8_9RHOB</name>
<reference evidence="7" key="1">
    <citation type="journal article" date="2014" name="Int. J. Syst. Evol. Microbiol.">
        <title>Complete genome of a new Firmicutes species belonging to the dominant human colonic microbiota ('Ruminococcus bicirculans') reveals two chromosomes and a selective capacity to utilize plant glucans.</title>
        <authorList>
            <consortium name="NISC Comparative Sequencing Program"/>
            <person name="Wegmann U."/>
            <person name="Louis P."/>
            <person name="Goesmann A."/>
            <person name="Henrissat B."/>
            <person name="Duncan S.H."/>
            <person name="Flint H.J."/>
        </authorList>
    </citation>
    <scope>NUCLEOTIDE SEQUENCE</scope>
    <source>
        <strain evidence="7">NBRC 109915</strain>
    </source>
</reference>
<dbReference type="SUPFAM" id="SSF46626">
    <property type="entry name" value="Cytochrome c"/>
    <property type="match status" value="1"/>
</dbReference>
<keyword evidence="3 4" id="KW-0408">Iron</keyword>
<evidence type="ECO:0000256" key="4">
    <source>
        <dbReference type="PROSITE-ProRule" id="PRU00433"/>
    </source>
</evidence>
<sequence>MLRQIAVLISLLATPLAAQDKGFSLQVPQSLSETGFIKHLLPRFSLKTGIRITPKSEGADAAFGPSGTPVFREGATLWHLSNTGAPHTDGFRAWLLSDIGKRTIEAFAPNGTQLFSAELAPTATAEPVVLTGDAVLGETVSLQRCGRCHVVNDSNRMKAIGSTPSFALLRSFPDWQERFETFFLRKPHPAFTQVTEVTEPFAANLPSPIAPIEMTLEEITAIVGFVASIKAADLGAPIQSQ</sequence>
<organism evidence="7 8">
    <name type="scientific">Sulfitobacter pacificus</name>
    <dbReference type="NCBI Taxonomy" id="1499314"/>
    <lineage>
        <taxon>Bacteria</taxon>
        <taxon>Pseudomonadati</taxon>
        <taxon>Pseudomonadota</taxon>
        <taxon>Alphaproteobacteria</taxon>
        <taxon>Rhodobacterales</taxon>
        <taxon>Roseobacteraceae</taxon>
        <taxon>Sulfitobacter</taxon>
    </lineage>
</organism>
<evidence type="ECO:0000256" key="5">
    <source>
        <dbReference type="SAM" id="SignalP"/>
    </source>
</evidence>
<dbReference type="Proteomes" id="UP001161388">
    <property type="component" value="Unassembled WGS sequence"/>
</dbReference>
<proteinExistence type="predicted"/>
<dbReference type="InterPro" id="IPR036909">
    <property type="entry name" value="Cyt_c-like_dom_sf"/>
</dbReference>
<reference evidence="7" key="2">
    <citation type="submission" date="2023-01" db="EMBL/GenBank/DDBJ databases">
        <title>Draft genome sequence of Sulfitobacter pacificus strain NBRC 109915.</title>
        <authorList>
            <person name="Sun Q."/>
            <person name="Mori K."/>
        </authorList>
    </citation>
    <scope>NUCLEOTIDE SEQUENCE</scope>
    <source>
        <strain evidence="7">NBRC 109915</strain>
    </source>
</reference>
<evidence type="ECO:0000256" key="1">
    <source>
        <dbReference type="ARBA" id="ARBA00022617"/>
    </source>
</evidence>
<accession>A0ABQ5VQH8</accession>
<feature type="signal peptide" evidence="5">
    <location>
        <begin position="1"/>
        <end position="18"/>
    </location>
</feature>
<keyword evidence="2 4" id="KW-0479">Metal-binding</keyword>
<evidence type="ECO:0000256" key="3">
    <source>
        <dbReference type="ARBA" id="ARBA00023004"/>
    </source>
</evidence>
<evidence type="ECO:0000313" key="8">
    <source>
        <dbReference type="Proteomes" id="UP001161388"/>
    </source>
</evidence>
<dbReference type="PROSITE" id="PS51007">
    <property type="entry name" value="CYTC"/>
    <property type="match status" value="1"/>
</dbReference>
<dbReference type="EMBL" id="BSNL01000025">
    <property type="protein sequence ID" value="GLQ29477.1"/>
    <property type="molecule type" value="Genomic_DNA"/>
</dbReference>
<dbReference type="InterPro" id="IPR009056">
    <property type="entry name" value="Cyt_c-like_dom"/>
</dbReference>
<evidence type="ECO:0000259" key="6">
    <source>
        <dbReference type="PROSITE" id="PS51007"/>
    </source>
</evidence>
<feature type="chain" id="PRO_5045913510" description="Cytochrome c domain-containing protein" evidence="5">
    <location>
        <begin position="19"/>
        <end position="241"/>
    </location>
</feature>
<feature type="domain" description="Cytochrome c" evidence="6">
    <location>
        <begin position="132"/>
        <end position="230"/>
    </location>
</feature>
<dbReference type="RefSeq" id="WP_284376918.1">
    <property type="nucleotide sequence ID" value="NZ_BSNL01000025.1"/>
</dbReference>
<keyword evidence="5" id="KW-0732">Signal</keyword>